<evidence type="ECO:0000313" key="2">
    <source>
        <dbReference type="EMBL" id="CAK8989433.1"/>
    </source>
</evidence>
<feature type="transmembrane region" description="Helical" evidence="1">
    <location>
        <begin position="589"/>
        <end position="608"/>
    </location>
</feature>
<evidence type="ECO:0000313" key="3">
    <source>
        <dbReference type="Proteomes" id="UP001642464"/>
    </source>
</evidence>
<protein>
    <submittedName>
        <fullName evidence="2">Uncharacterized protein</fullName>
    </submittedName>
</protein>
<dbReference type="EMBL" id="CAXAMM010000891">
    <property type="protein sequence ID" value="CAK8989433.1"/>
    <property type="molecule type" value="Genomic_DNA"/>
</dbReference>
<name>A0ABP0HI23_9DINO</name>
<feature type="transmembrane region" description="Helical" evidence="1">
    <location>
        <begin position="564"/>
        <end position="583"/>
    </location>
</feature>
<keyword evidence="1" id="KW-0472">Membrane</keyword>
<dbReference type="PANTHER" id="PTHR35791">
    <property type="entry name" value="UPF0754 MEMBRANE PROTEIN YHEB"/>
    <property type="match status" value="1"/>
</dbReference>
<organism evidence="2 3">
    <name type="scientific">Durusdinium trenchii</name>
    <dbReference type="NCBI Taxonomy" id="1381693"/>
    <lineage>
        <taxon>Eukaryota</taxon>
        <taxon>Sar</taxon>
        <taxon>Alveolata</taxon>
        <taxon>Dinophyceae</taxon>
        <taxon>Suessiales</taxon>
        <taxon>Symbiodiniaceae</taxon>
        <taxon>Durusdinium</taxon>
    </lineage>
</organism>
<reference evidence="2 3" key="1">
    <citation type="submission" date="2024-02" db="EMBL/GenBank/DDBJ databases">
        <authorList>
            <person name="Chen Y."/>
            <person name="Shah S."/>
            <person name="Dougan E. K."/>
            <person name="Thang M."/>
            <person name="Chan C."/>
        </authorList>
    </citation>
    <scope>NUCLEOTIDE SEQUENCE [LARGE SCALE GENOMIC DNA]</scope>
</reference>
<sequence>MCVRTRVGIGKDRADRADLSFEREWKATLEDQLSTCTASSSSVLRTGSYDEGTMSPGCQSATAALFAAVAAATGKLHGQPEEVVVKAETSEHSLLVRELREALEDIQIRTAKVVRQTRIVAAECHALEERLAGLAAGQRRREQEAAAVWQDLRVAVLHAKEVLRHHQVKQEPSQLRARREELQKEVKRQAVAIQLLKKWKDEAEAKSVDPAELAEERRKRSEVWTTFVGRVERIQTICSSETGGQASHSYVQRPAPRAARRLAVQSLTEVANVTHFVCQALATFTSAGLNNGDLVLRKLLEPPGGIEDGGSSPIKSPTEERHDAALAGIERHVKDLNLQMNILAIFFFSIATSLLWAWWYDRLPPEEQLKAYRIALQVSIPVVALFFTWFHIWLAIQMMFLPLKFWGIWQYQDTGMGIGWQGVVPRKCTKMARTAFKCARPYLMGPRDWFARVDTSVLFSKMHPMLERVVRATINSVSRRHFPSILVNSRLPSNVEEELVALAMEQVEETFPEMWDKIVDLLCDSERGLDNDGMIVSVFTQNKELLNLFFLSLGEKEFRFIERCGAALGFVCGLIQLMAFNHLDATGRMILLPGTGFFLGIFTNWLAIQMCFKPCFPRPINVCGKHIYTIQGLFLKRQRDVAVLYSKMLVDHFFDFDKVVEYLQTLPVWADLHDAYCQNTNKMMRKTMGPVTGWIARRVALGPEKFKALEDDLVGASAERIAESDDLHEAAAQYISVATDVFRSNASAMQRMPPDEFENLLHPVFQEDEWILILLGGILGAIVGIAQVHFLSE</sequence>
<proteinExistence type="predicted"/>
<dbReference type="PANTHER" id="PTHR35791:SF1">
    <property type="entry name" value="UPF0754 MEMBRANE PROTEIN YHEB"/>
    <property type="match status" value="1"/>
</dbReference>
<feature type="transmembrane region" description="Helical" evidence="1">
    <location>
        <begin position="371"/>
        <end position="396"/>
    </location>
</feature>
<keyword evidence="3" id="KW-1185">Reference proteome</keyword>
<accession>A0ABP0HI23</accession>
<keyword evidence="1" id="KW-0812">Transmembrane</keyword>
<keyword evidence="1" id="KW-1133">Transmembrane helix</keyword>
<feature type="transmembrane region" description="Helical" evidence="1">
    <location>
        <begin position="340"/>
        <end position="359"/>
    </location>
</feature>
<gene>
    <name evidence="2" type="ORF">SCF082_LOCUS1800</name>
</gene>
<comment type="caution">
    <text evidence="2">The sequence shown here is derived from an EMBL/GenBank/DDBJ whole genome shotgun (WGS) entry which is preliminary data.</text>
</comment>
<dbReference type="Proteomes" id="UP001642464">
    <property type="component" value="Unassembled WGS sequence"/>
</dbReference>
<feature type="transmembrane region" description="Helical" evidence="1">
    <location>
        <begin position="770"/>
        <end position="790"/>
    </location>
</feature>
<evidence type="ECO:0000256" key="1">
    <source>
        <dbReference type="SAM" id="Phobius"/>
    </source>
</evidence>